<protein>
    <submittedName>
        <fullName evidence="1">Regulator of replication initiation timing</fullName>
    </submittedName>
</protein>
<keyword evidence="2" id="KW-1185">Reference proteome</keyword>
<dbReference type="RefSeq" id="WP_209973639.1">
    <property type="nucleotide sequence ID" value="NZ_JAGGLB010000014.1"/>
</dbReference>
<gene>
    <name evidence="1" type="ORF">J2Z66_004147</name>
</gene>
<evidence type="ECO:0000313" key="1">
    <source>
        <dbReference type="EMBL" id="MBP1992538.1"/>
    </source>
</evidence>
<evidence type="ECO:0000313" key="2">
    <source>
        <dbReference type="Proteomes" id="UP001519287"/>
    </source>
</evidence>
<proteinExistence type="predicted"/>
<dbReference type="EMBL" id="JAGGLB010000014">
    <property type="protein sequence ID" value="MBP1992538.1"/>
    <property type="molecule type" value="Genomic_DNA"/>
</dbReference>
<organism evidence="1 2">
    <name type="scientific">Paenibacillus eucommiae</name>
    <dbReference type="NCBI Taxonomy" id="1355755"/>
    <lineage>
        <taxon>Bacteria</taxon>
        <taxon>Bacillati</taxon>
        <taxon>Bacillota</taxon>
        <taxon>Bacilli</taxon>
        <taxon>Bacillales</taxon>
        <taxon>Paenibacillaceae</taxon>
        <taxon>Paenibacillus</taxon>
    </lineage>
</organism>
<sequence>MKKKDVYEAELAKLNEIFEDVEPTKAKLVEGLVEDAAFLKAENHMLRQSIAITGMVKIHPQNQDLQKPVETAKQYLKNVNAYSVVIKTLNGILSKNGLEGDDEFDEFIRNENAGT</sequence>
<comment type="caution">
    <text evidence="1">The sequence shown here is derived from an EMBL/GenBank/DDBJ whole genome shotgun (WGS) entry which is preliminary data.</text>
</comment>
<dbReference type="Proteomes" id="UP001519287">
    <property type="component" value="Unassembled WGS sequence"/>
</dbReference>
<reference evidence="1 2" key="1">
    <citation type="submission" date="2021-03" db="EMBL/GenBank/DDBJ databases">
        <title>Genomic Encyclopedia of Type Strains, Phase IV (KMG-IV): sequencing the most valuable type-strain genomes for metagenomic binning, comparative biology and taxonomic classification.</title>
        <authorList>
            <person name="Goeker M."/>
        </authorList>
    </citation>
    <scope>NUCLEOTIDE SEQUENCE [LARGE SCALE GENOMIC DNA]</scope>
    <source>
        <strain evidence="1 2">DSM 26048</strain>
    </source>
</reference>
<name>A0ABS4IY85_9BACL</name>
<accession>A0ABS4IY85</accession>